<keyword evidence="6 8" id="KW-1133">Transmembrane helix</keyword>
<name>A0A139A0P5_GONPJ</name>
<dbReference type="PANTHER" id="PTHR42810">
    <property type="entry name" value="PURINE PERMEASE C1399.01C-RELATED"/>
    <property type="match status" value="1"/>
</dbReference>
<dbReference type="PANTHER" id="PTHR42810:SF4">
    <property type="entry name" value="URIC ACID TRANSPORTER UACT"/>
    <property type="match status" value="1"/>
</dbReference>
<feature type="transmembrane region" description="Helical" evidence="8">
    <location>
        <begin position="154"/>
        <end position="173"/>
    </location>
</feature>
<keyword evidence="10" id="KW-1185">Reference proteome</keyword>
<keyword evidence="4" id="KW-1003">Cell membrane</keyword>
<feature type="transmembrane region" description="Helical" evidence="8">
    <location>
        <begin position="95"/>
        <end position="116"/>
    </location>
</feature>
<protein>
    <submittedName>
        <fullName evidence="9">Xanthine/uracil permease</fullName>
    </submittedName>
</protein>
<feature type="non-terminal residue" evidence="9">
    <location>
        <position position="1"/>
    </location>
</feature>
<dbReference type="GO" id="GO:0005886">
    <property type="term" value="C:plasma membrane"/>
    <property type="evidence" value="ECO:0007669"/>
    <property type="project" value="UniProtKB-SubCell"/>
</dbReference>
<evidence type="ECO:0000256" key="8">
    <source>
        <dbReference type="SAM" id="Phobius"/>
    </source>
</evidence>
<dbReference type="OrthoDB" id="1641903at2759"/>
<keyword evidence="3" id="KW-0813">Transport</keyword>
<reference evidence="9 10" key="1">
    <citation type="journal article" date="2015" name="Genome Biol. Evol.">
        <title>Phylogenomic analyses indicate that early fungi evolved digesting cell walls of algal ancestors of land plants.</title>
        <authorList>
            <person name="Chang Y."/>
            <person name="Wang S."/>
            <person name="Sekimoto S."/>
            <person name="Aerts A.L."/>
            <person name="Choi C."/>
            <person name="Clum A."/>
            <person name="LaButti K.M."/>
            <person name="Lindquist E.A."/>
            <person name="Yee Ngan C."/>
            <person name="Ohm R.A."/>
            <person name="Salamov A.A."/>
            <person name="Grigoriev I.V."/>
            <person name="Spatafora J.W."/>
            <person name="Berbee M.L."/>
        </authorList>
    </citation>
    <scope>NUCLEOTIDE SEQUENCE [LARGE SCALE GENOMIC DNA]</scope>
    <source>
        <strain evidence="9 10">JEL478</strain>
    </source>
</reference>
<evidence type="ECO:0000256" key="5">
    <source>
        <dbReference type="ARBA" id="ARBA00022692"/>
    </source>
</evidence>
<dbReference type="Pfam" id="PF00860">
    <property type="entry name" value="Xan_ur_permease"/>
    <property type="match status" value="1"/>
</dbReference>
<evidence type="ECO:0000256" key="4">
    <source>
        <dbReference type="ARBA" id="ARBA00022475"/>
    </source>
</evidence>
<evidence type="ECO:0000313" key="9">
    <source>
        <dbReference type="EMBL" id="KXS10198.1"/>
    </source>
</evidence>
<evidence type="ECO:0000256" key="6">
    <source>
        <dbReference type="ARBA" id="ARBA00022989"/>
    </source>
</evidence>
<feature type="transmembrane region" description="Helical" evidence="8">
    <location>
        <begin position="302"/>
        <end position="322"/>
    </location>
</feature>
<feature type="transmembrane region" description="Helical" evidence="8">
    <location>
        <begin position="123"/>
        <end position="142"/>
    </location>
</feature>
<proteinExistence type="inferred from homology"/>
<evidence type="ECO:0000256" key="7">
    <source>
        <dbReference type="ARBA" id="ARBA00023136"/>
    </source>
</evidence>
<dbReference type="Proteomes" id="UP000070544">
    <property type="component" value="Unassembled WGS sequence"/>
</dbReference>
<dbReference type="STRING" id="1344416.A0A139A0P5"/>
<comment type="similarity">
    <text evidence="2">Belongs to the nucleobase:cation symporter-2 (NCS2) (TC 2.A.40) family.</text>
</comment>
<accession>A0A139A0P5</accession>
<comment type="subcellular location">
    <subcellularLocation>
        <location evidence="1">Cell membrane</location>
        <topology evidence="1">Multi-pass membrane protein</topology>
    </subcellularLocation>
</comment>
<feature type="transmembrane region" description="Helical" evidence="8">
    <location>
        <begin position="334"/>
        <end position="356"/>
    </location>
</feature>
<feature type="transmembrane region" description="Helical" evidence="8">
    <location>
        <begin position="42"/>
        <end position="58"/>
    </location>
</feature>
<feature type="transmembrane region" description="Helical" evidence="8">
    <location>
        <begin position="368"/>
        <end position="386"/>
    </location>
</feature>
<sequence length="464" mass="48320">AIVAPDEYPKPYEIALLACQHFLAMFGGTVLVPLLLGLSTNTALLFSGIGTLVFFLVTGGRVPSYLGSSFAFLGPVFAISPYTAGSGLNPNIAPALGGIVVMGVIYIVISLVVIIAGHTWIEFLLPPACTGGIVLAIGLALAGSAANDCNSGGASPWIAAAVVLFTLLASIWGTNISKRLPILLGVIFGYVLYVIVWKAGGDVQPIDFTNLVNAAWGGAPTLITPTYSGSAIATMFPAVIVLIAENLGHIKAIGAMTGQNLDPYIGRSLLGDALACTIAAAGGSCGVTTYAENMGTMGATRVYSTIIFPFAALVAIILAFVPKLGALVSTIPQPVIGGIEMVLFGLIAALGGRIWVEGQVDFTKQRNLLSVGTALILCLGMAISNITIAFGVIQFSNVGAATIVIVVLYQLTRSPQEWKELIEDVKAGRRPREIGVPKEHIHDKEDPAFTKSDSEETHVLAETV</sequence>
<feature type="transmembrane region" description="Helical" evidence="8">
    <location>
        <begin position="180"/>
        <end position="199"/>
    </location>
</feature>
<organism evidence="9 10">
    <name type="scientific">Gonapodya prolifera (strain JEL478)</name>
    <name type="common">Monoblepharis prolifera</name>
    <dbReference type="NCBI Taxonomy" id="1344416"/>
    <lineage>
        <taxon>Eukaryota</taxon>
        <taxon>Fungi</taxon>
        <taxon>Fungi incertae sedis</taxon>
        <taxon>Chytridiomycota</taxon>
        <taxon>Chytridiomycota incertae sedis</taxon>
        <taxon>Monoblepharidomycetes</taxon>
        <taxon>Monoblepharidales</taxon>
        <taxon>Gonapodyaceae</taxon>
        <taxon>Gonapodya</taxon>
    </lineage>
</organism>
<dbReference type="AlphaFoldDB" id="A0A139A0P5"/>
<keyword evidence="5 8" id="KW-0812">Transmembrane</keyword>
<evidence type="ECO:0000256" key="2">
    <source>
        <dbReference type="ARBA" id="ARBA00008821"/>
    </source>
</evidence>
<evidence type="ECO:0000256" key="1">
    <source>
        <dbReference type="ARBA" id="ARBA00004651"/>
    </source>
</evidence>
<gene>
    <name evidence="9" type="ORF">M427DRAFT_62609</name>
</gene>
<evidence type="ECO:0000313" key="10">
    <source>
        <dbReference type="Proteomes" id="UP000070544"/>
    </source>
</evidence>
<evidence type="ECO:0000256" key="3">
    <source>
        <dbReference type="ARBA" id="ARBA00022448"/>
    </source>
</evidence>
<feature type="transmembrane region" description="Helical" evidence="8">
    <location>
        <begin position="65"/>
        <end position="83"/>
    </location>
</feature>
<dbReference type="InterPro" id="IPR006043">
    <property type="entry name" value="NCS2"/>
</dbReference>
<feature type="transmembrane region" description="Helical" evidence="8">
    <location>
        <begin position="219"/>
        <end position="244"/>
    </location>
</feature>
<dbReference type="GO" id="GO:0042907">
    <property type="term" value="F:xanthine transmembrane transporter activity"/>
    <property type="evidence" value="ECO:0007669"/>
    <property type="project" value="TreeGrafter"/>
</dbReference>
<dbReference type="InterPro" id="IPR006042">
    <property type="entry name" value="Xan_ur_permease"/>
</dbReference>
<keyword evidence="7 8" id="KW-0472">Membrane</keyword>
<dbReference type="PROSITE" id="PS01116">
    <property type="entry name" value="XANTH_URACIL_PERMASE"/>
    <property type="match status" value="1"/>
</dbReference>
<dbReference type="EMBL" id="KQ965832">
    <property type="protein sequence ID" value="KXS10198.1"/>
    <property type="molecule type" value="Genomic_DNA"/>
</dbReference>